<evidence type="ECO:0000256" key="6">
    <source>
        <dbReference type="ARBA" id="ARBA00022833"/>
    </source>
</evidence>
<dbReference type="InterPro" id="IPR051967">
    <property type="entry name" value="Krueppel_C2H2-ZF"/>
</dbReference>
<dbReference type="SUPFAM" id="SSF57667">
    <property type="entry name" value="beta-beta-alpha zinc fingers"/>
    <property type="match status" value="1"/>
</dbReference>
<keyword evidence="8" id="KW-0238">DNA-binding</keyword>
<keyword evidence="5 11" id="KW-0863">Zinc-finger</keyword>
<dbReference type="InterPro" id="IPR013087">
    <property type="entry name" value="Znf_C2H2_type"/>
</dbReference>
<reference evidence="13 14" key="1">
    <citation type="submission" date="2023-03" db="EMBL/GenBank/DDBJ databases">
        <title>High-quality genome of Scylla paramamosain provides insights in environmental adaptation.</title>
        <authorList>
            <person name="Zhang L."/>
        </authorList>
    </citation>
    <scope>NUCLEOTIDE SEQUENCE [LARGE SCALE GENOMIC DNA]</scope>
    <source>
        <strain evidence="13">LZ_2023a</strain>
        <tissue evidence="13">Muscle</tissue>
    </source>
</reference>
<feature type="domain" description="C2H2-type" evidence="12">
    <location>
        <begin position="91"/>
        <end position="121"/>
    </location>
</feature>
<comment type="similarity">
    <text evidence="2">Belongs to the krueppel C2H2-type zinc-finger protein family.</text>
</comment>
<evidence type="ECO:0000256" key="7">
    <source>
        <dbReference type="ARBA" id="ARBA00023015"/>
    </source>
</evidence>
<evidence type="ECO:0000256" key="3">
    <source>
        <dbReference type="ARBA" id="ARBA00022723"/>
    </source>
</evidence>
<evidence type="ECO:0000256" key="9">
    <source>
        <dbReference type="ARBA" id="ARBA00023163"/>
    </source>
</evidence>
<name>A0AAW0TGF2_SCYPA</name>
<dbReference type="GO" id="GO:0000981">
    <property type="term" value="F:DNA-binding transcription factor activity, RNA polymerase II-specific"/>
    <property type="evidence" value="ECO:0007669"/>
    <property type="project" value="TreeGrafter"/>
</dbReference>
<evidence type="ECO:0000256" key="8">
    <source>
        <dbReference type="ARBA" id="ARBA00023125"/>
    </source>
</evidence>
<comment type="subcellular location">
    <subcellularLocation>
        <location evidence="1">Nucleus</location>
    </subcellularLocation>
</comment>
<dbReference type="GO" id="GO:0005634">
    <property type="term" value="C:nucleus"/>
    <property type="evidence" value="ECO:0007669"/>
    <property type="project" value="UniProtKB-SubCell"/>
</dbReference>
<evidence type="ECO:0000313" key="14">
    <source>
        <dbReference type="Proteomes" id="UP001487740"/>
    </source>
</evidence>
<gene>
    <name evidence="13" type="ORF">O3P69_017911</name>
</gene>
<dbReference type="PANTHER" id="PTHR45925">
    <property type="entry name" value="ZINC FINGER PROTEIN"/>
    <property type="match status" value="1"/>
</dbReference>
<accession>A0AAW0TGF2</accession>
<evidence type="ECO:0000313" key="13">
    <source>
        <dbReference type="EMBL" id="KAK8386800.1"/>
    </source>
</evidence>
<dbReference type="Gene3D" id="3.30.160.60">
    <property type="entry name" value="Classic Zinc Finger"/>
    <property type="match status" value="2"/>
</dbReference>
<dbReference type="InterPro" id="IPR036236">
    <property type="entry name" value="Znf_C2H2_sf"/>
</dbReference>
<sequence>MKDPATESLTGVQGSGVTLLLQNTDVSDHLHRQASWSRTGPHSTFLLPSTAAAAAAAAAAIAGVNNNGISEGGPAPRRRQSFSEADLSSALNCPACGKVFAGTKRRYHLERHLITHTGERPFPCPHCPYRANVRENLARHVRHRHLDLVSPAEDQRS</sequence>
<organism evidence="13 14">
    <name type="scientific">Scylla paramamosain</name>
    <name type="common">Mud crab</name>
    <dbReference type="NCBI Taxonomy" id="85552"/>
    <lineage>
        <taxon>Eukaryota</taxon>
        <taxon>Metazoa</taxon>
        <taxon>Ecdysozoa</taxon>
        <taxon>Arthropoda</taxon>
        <taxon>Crustacea</taxon>
        <taxon>Multicrustacea</taxon>
        <taxon>Malacostraca</taxon>
        <taxon>Eumalacostraca</taxon>
        <taxon>Eucarida</taxon>
        <taxon>Decapoda</taxon>
        <taxon>Pleocyemata</taxon>
        <taxon>Brachyura</taxon>
        <taxon>Eubrachyura</taxon>
        <taxon>Portunoidea</taxon>
        <taxon>Portunidae</taxon>
        <taxon>Portuninae</taxon>
        <taxon>Scylla</taxon>
    </lineage>
</organism>
<evidence type="ECO:0000256" key="4">
    <source>
        <dbReference type="ARBA" id="ARBA00022737"/>
    </source>
</evidence>
<dbReference type="Proteomes" id="UP001487740">
    <property type="component" value="Unassembled WGS sequence"/>
</dbReference>
<keyword evidence="10" id="KW-0539">Nucleus</keyword>
<dbReference type="GO" id="GO:0008270">
    <property type="term" value="F:zinc ion binding"/>
    <property type="evidence" value="ECO:0007669"/>
    <property type="project" value="UniProtKB-KW"/>
</dbReference>
<evidence type="ECO:0000256" key="1">
    <source>
        <dbReference type="ARBA" id="ARBA00004123"/>
    </source>
</evidence>
<keyword evidence="4" id="KW-0677">Repeat</keyword>
<keyword evidence="3" id="KW-0479">Metal-binding</keyword>
<keyword evidence="9" id="KW-0804">Transcription</keyword>
<keyword evidence="7" id="KW-0805">Transcription regulation</keyword>
<evidence type="ECO:0000256" key="10">
    <source>
        <dbReference type="ARBA" id="ARBA00023242"/>
    </source>
</evidence>
<dbReference type="SMART" id="SM00355">
    <property type="entry name" value="ZnF_C2H2"/>
    <property type="match status" value="2"/>
</dbReference>
<evidence type="ECO:0000259" key="12">
    <source>
        <dbReference type="PROSITE" id="PS50157"/>
    </source>
</evidence>
<evidence type="ECO:0000256" key="11">
    <source>
        <dbReference type="PROSITE-ProRule" id="PRU00042"/>
    </source>
</evidence>
<dbReference type="EMBL" id="JARAKH010000030">
    <property type="protein sequence ID" value="KAK8386800.1"/>
    <property type="molecule type" value="Genomic_DNA"/>
</dbReference>
<proteinExistence type="inferred from homology"/>
<dbReference type="FunFam" id="3.30.160.60:FF:000446">
    <property type="entry name" value="Zinc finger protein"/>
    <property type="match status" value="1"/>
</dbReference>
<keyword evidence="6" id="KW-0862">Zinc</keyword>
<dbReference type="GO" id="GO:0000978">
    <property type="term" value="F:RNA polymerase II cis-regulatory region sequence-specific DNA binding"/>
    <property type="evidence" value="ECO:0007669"/>
    <property type="project" value="TreeGrafter"/>
</dbReference>
<evidence type="ECO:0000256" key="2">
    <source>
        <dbReference type="ARBA" id="ARBA00006991"/>
    </source>
</evidence>
<keyword evidence="14" id="KW-1185">Reference proteome</keyword>
<dbReference type="PROSITE" id="PS50157">
    <property type="entry name" value="ZINC_FINGER_C2H2_2"/>
    <property type="match status" value="1"/>
</dbReference>
<protein>
    <recommendedName>
        <fullName evidence="12">C2H2-type domain-containing protein</fullName>
    </recommendedName>
</protein>
<evidence type="ECO:0000256" key="5">
    <source>
        <dbReference type="ARBA" id="ARBA00022771"/>
    </source>
</evidence>
<dbReference type="AlphaFoldDB" id="A0AAW0TGF2"/>
<comment type="caution">
    <text evidence="13">The sequence shown here is derived from an EMBL/GenBank/DDBJ whole genome shotgun (WGS) entry which is preliminary data.</text>
</comment>